<evidence type="ECO:0000259" key="5">
    <source>
        <dbReference type="PROSITE" id="PS50931"/>
    </source>
</evidence>
<keyword evidence="3" id="KW-0238">DNA-binding</keyword>
<name>A0ABQ3GBB9_9BURK</name>
<dbReference type="InterPro" id="IPR005119">
    <property type="entry name" value="LysR_subst-bd"/>
</dbReference>
<dbReference type="PANTHER" id="PTHR30537">
    <property type="entry name" value="HTH-TYPE TRANSCRIPTIONAL REGULATOR"/>
    <property type="match status" value="1"/>
</dbReference>
<dbReference type="Proteomes" id="UP000626210">
    <property type="component" value="Unassembled WGS sequence"/>
</dbReference>
<dbReference type="Gene3D" id="1.10.10.10">
    <property type="entry name" value="Winged helix-like DNA-binding domain superfamily/Winged helix DNA-binding domain"/>
    <property type="match status" value="1"/>
</dbReference>
<accession>A0ABQ3GBB9</accession>
<keyword evidence="7" id="KW-1185">Reference proteome</keyword>
<gene>
    <name evidence="6" type="ORF">GCM10007320_58040</name>
</gene>
<evidence type="ECO:0000313" key="7">
    <source>
        <dbReference type="Proteomes" id="UP000626210"/>
    </source>
</evidence>
<proteinExistence type="inferred from homology"/>
<protein>
    <submittedName>
        <fullName evidence="6">Transcriptional regulator</fullName>
    </submittedName>
</protein>
<dbReference type="EMBL" id="BMYK01000032">
    <property type="protein sequence ID" value="GHD00521.1"/>
    <property type="molecule type" value="Genomic_DNA"/>
</dbReference>
<dbReference type="InterPro" id="IPR000847">
    <property type="entry name" value="LysR_HTH_N"/>
</dbReference>
<dbReference type="SUPFAM" id="SSF53850">
    <property type="entry name" value="Periplasmic binding protein-like II"/>
    <property type="match status" value="1"/>
</dbReference>
<keyword evidence="4" id="KW-0804">Transcription</keyword>
<reference evidence="7" key="1">
    <citation type="journal article" date="2019" name="Int. J. Syst. Evol. Microbiol.">
        <title>The Global Catalogue of Microorganisms (GCM) 10K type strain sequencing project: providing services to taxonomists for standard genome sequencing and annotation.</title>
        <authorList>
            <consortium name="The Broad Institute Genomics Platform"/>
            <consortium name="The Broad Institute Genome Sequencing Center for Infectious Disease"/>
            <person name="Wu L."/>
            <person name="Ma J."/>
        </authorList>
    </citation>
    <scope>NUCLEOTIDE SEQUENCE [LARGE SCALE GENOMIC DNA]</scope>
    <source>
        <strain evidence="7">KCTC 23314</strain>
    </source>
</reference>
<evidence type="ECO:0000256" key="4">
    <source>
        <dbReference type="ARBA" id="ARBA00023163"/>
    </source>
</evidence>
<comment type="caution">
    <text evidence="6">The sequence shown here is derived from an EMBL/GenBank/DDBJ whole genome shotgun (WGS) entry which is preliminary data.</text>
</comment>
<dbReference type="PANTHER" id="PTHR30537:SF74">
    <property type="entry name" value="HTH-TYPE TRANSCRIPTIONAL REGULATOR TRPI"/>
    <property type="match status" value="1"/>
</dbReference>
<dbReference type="InterPro" id="IPR036388">
    <property type="entry name" value="WH-like_DNA-bd_sf"/>
</dbReference>
<dbReference type="InterPro" id="IPR036390">
    <property type="entry name" value="WH_DNA-bd_sf"/>
</dbReference>
<dbReference type="SUPFAM" id="SSF46785">
    <property type="entry name" value="Winged helix' DNA-binding domain"/>
    <property type="match status" value="1"/>
</dbReference>
<organism evidence="6 7">
    <name type="scientific">Pseudorhodoferax aquiterrae</name>
    <dbReference type="NCBI Taxonomy" id="747304"/>
    <lineage>
        <taxon>Bacteria</taxon>
        <taxon>Pseudomonadati</taxon>
        <taxon>Pseudomonadota</taxon>
        <taxon>Betaproteobacteria</taxon>
        <taxon>Burkholderiales</taxon>
        <taxon>Comamonadaceae</taxon>
    </lineage>
</organism>
<dbReference type="CDD" id="cd08432">
    <property type="entry name" value="PBP2_GcdR_TrpI_HvrB_AmpR_like"/>
    <property type="match status" value="1"/>
</dbReference>
<keyword evidence="2" id="KW-0805">Transcription regulation</keyword>
<dbReference type="PROSITE" id="PS50931">
    <property type="entry name" value="HTH_LYSR"/>
    <property type="match status" value="1"/>
</dbReference>
<dbReference type="InterPro" id="IPR058163">
    <property type="entry name" value="LysR-type_TF_proteobact-type"/>
</dbReference>
<evidence type="ECO:0000256" key="3">
    <source>
        <dbReference type="ARBA" id="ARBA00023125"/>
    </source>
</evidence>
<dbReference type="Gene3D" id="3.40.190.10">
    <property type="entry name" value="Periplasmic binding protein-like II"/>
    <property type="match status" value="2"/>
</dbReference>
<dbReference type="Pfam" id="PF00126">
    <property type="entry name" value="HTH_1"/>
    <property type="match status" value="1"/>
</dbReference>
<feature type="domain" description="HTH lysR-type" evidence="5">
    <location>
        <begin position="6"/>
        <end position="63"/>
    </location>
</feature>
<sequence>MASRMPPLNAVRVFAVAARHLSFTRAAAELHVTHGAVSRQVRALEDFLGTPLFERRIRQLLLTPAGQRFHAEVEPALAQIALAAQGTRGPAPAQSVRVNVRPSFAVRWLIPRLPGFVALHPDIVPQVVTSTQTPGAVGAEPFDLAIRRGLDGWPPGLRLQPFLEDEALVVGAPALLRERPVATPQALAAHVLLASHSRGEDWARWRRLAGLARLRPAGWLHFDHLHFVLQAALDGLGLALAPASTVVQDLASGRLQAPLPALCLPLERYYIGQAPDAGPAAQAFLAWLEDGAGA</sequence>
<dbReference type="PRINTS" id="PR00039">
    <property type="entry name" value="HTHLYSR"/>
</dbReference>
<evidence type="ECO:0000256" key="2">
    <source>
        <dbReference type="ARBA" id="ARBA00023015"/>
    </source>
</evidence>
<dbReference type="Pfam" id="PF03466">
    <property type="entry name" value="LysR_substrate"/>
    <property type="match status" value="1"/>
</dbReference>
<evidence type="ECO:0000256" key="1">
    <source>
        <dbReference type="ARBA" id="ARBA00009437"/>
    </source>
</evidence>
<dbReference type="RefSeq" id="WP_189690365.1">
    <property type="nucleotide sequence ID" value="NZ_BMYK01000032.1"/>
</dbReference>
<comment type="similarity">
    <text evidence="1">Belongs to the LysR transcriptional regulatory family.</text>
</comment>
<evidence type="ECO:0000313" key="6">
    <source>
        <dbReference type="EMBL" id="GHD00521.1"/>
    </source>
</evidence>